<name>B8A1C2_MAIZE</name>
<dbReference type="RefSeq" id="NP_001141733.2">
    <property type="nucleotide sequence ID" value="NM_001148261.2"/>
</dbReference>
<organism evidence="1">
    <name type="scientific">Zea mays</name>
    <name type="common">Maize</name>
    <dbReference type="NCBI Taxonomy" id="4577"/>
    <lineage>
        <taxon>Eukaryota</taxon>
        <taxon>Viridiplantae</taxon>
        <taxon>Streptophyta</taxon>
        <taxon>Embryophyta</taxon>
        <taxon>Tracheophyta</taxon>
        <taxon>Spermatophyta</taxon>
        <taxon>Magnoliopsida</taxon>
        <taxon>Liliopsida</taxon>
        <taxon>Poales</taxon>
        <taxon>Poaceae</taxon>
        <taxon>PACMAD clade</taxon>
        <taxon>Panicoideae</taxon>
        <taxon>Andropogonodae</taxon>
        <taxon>Andropogoneae</taxon>
        <taxon>Tripsacinae</taxon>
        <taxon>Zea</taxon>
    </lineage>
</organism>
<dbReference type="AlphaFoldDB" id="B8A1C2"/>
<dbReference type="GeneID" id="542547"/>
<dbReference type="EMBL" id="BT055364">
    <property type="protein sequence ID" value="ACL53971.1"/>
    <property type="molecule type" value="mRNA"/>
</dbReference>
<sequence length="106" mass="12055">MVEARGVLKEAGLQFLPGESPPKQGTDHQVWPVGKRLLEQSSYSSENKEYVFVAEGTVIIDLILVQQKKWLLSLQSTTQNKCFHSNGCYRYFSPFVILQKLALHET</sequence>
<evidence type="ECO:0000313" key="1">
    <source>
        <dbReference type="EMBL" id="ACL53971.1"/>
    </source>
</evidence>
<accession>B8A1C2</accession>
<dbReference type="KEGG" id="zma:542547"/>
<dbReference type="OrthoDB" id="10267824at2759"/>
<reference evidence="1" key="1">
    <citation type="journal article" date="2009" name="PLoS Genet.">
        <title>Sequencing, mapping, and analysis of 27,455 maize full-length cDNAs.</title>
        <authorList>
            <person name="Soderlund C."/>
            <person name="Descour A."/>
            <person name="Kudrna D."/>
            <person name="Bomhoff M."/>
            <person name="Boyd L."/>
            <person name="Currie J."/>
            <person name="Angelova A."/>
            <person name="Collura K."/>
            <person name="Wissotski M."/>
            <person name="Ashley E."/>
            <person name="Morrow D."/>
            <person name="Fernandes J."/>
            <person name="Walbot V."/>
            <person name="Yu Y."/>
        </authorList>
    </citation>
    <scope>NUCLEOTIDE SEQUENCE</scope>
    <source>
        <strain evidence="1">B73</strain>
    </source>
</reference>
<protein>
    <submittedName>
        <fullName evidence="1">Uncharacterized protein</fullName>
    </submittedName>
</protein>
<proteinExistence type="evidence at transcript level"/>